<keyword evidence="2" id="KW-0238">DNA-binding</keyword>
<dbReference type="PRINTS" id="PR00455">
    <property type="entry name" value="HTHTETR"/>
</dbReference>
<dbReference type="AlphaFoldDB" id="A0A3B0XKG2"/>
<proteinExistence type="predicted"/>
<evidence type="ECO:0000256" key="3">
    <source>
        <dbReference type="ARBA" id="ARBA00023163"/>
    </source>
</evidence>
<dbReference type="PANTHER" id="PTHR47506">
    <property type="entry name" value="TRANSCRIPTIONAL REGULATORY PROTEIN"/>
    <property type="match status" value="1"/>
</dbReference>
<dbReference type="Gene3D" id="1.10.357.10">
    <property type="entry name" value="Tetracycline Repressor, domain 2"/>
    <property type="match status" value="1"/>
</dbReference>
<dbReference type="GO" id="GO:0003677">
    <property type="term" value="F:DNA binding"/>
    <property type="evidence" value="ECO:0007669"/>
    <property type="project" value="UniProtKB-KW"/>
</dbReference>
<accession>A0A3B0XKG2</accession>
<feature type="domain" description="HTH tetR-type" evidence="4">
    <location>
        <begin position="9"/>
        <end position="69"/>
    </location>
</feature>
<reference evidence="5" key="1">
    <citation type="submission" date="2018-06" db="EMBL/GenBank/DDBJ databases">
        <authorList>
            <person name="Zhirakovskaya E."/>
        </authorList>
    </citation>
    <scope>NUCLEOTIDE SEQUENCE</scope>
</reference>
<evidence type="ECO:0000313" key="5">
    <source>
        <dbReference type="EMBL" id="VAW65160.1"/>
    </source>
</evidence>
<dbReference type="EMBL" id="UOFI01000063">
    <property type="protein sequence ID" value="VAW65160.1"/>
    <property type="molecule type" value="Genomic_DNA"/>
</dbReference>
<dbReference type="Gene3D" id="1.10.10.60">
    <property type="entry name" value="Homeodomain-like"/>
    <property type="match status" value="1"/>
</dbReference>
<name>A0A3B0XKG2_9ZZZZ</name>
<dbReference type="InterPro" id="IPR009057">
    <property type="entry name" value="Homeodomain-like_sf"/>
</dbReference>
<dbReference type="PROSITE" id="PS50977">
    <property type="entry name" value="HTH_TETR_2"/>
    <property type="match status" value="1"/>
</dbReference>
<dbReference type="Pfam" id="PF00440">
    <property type="entry name" value="TetR_N"/>
    <property type="match status" value="1"/>
</dbReference>
<organism evidence="5">
    <name type="scientific">hydrothermal vent metagenome</name>
    <dbReference type="NCBI Taxonomy" id="652676"/>
    <lineage>
        <taxon>unclassified sequences</taxon>
        <taxon>metagenomes</taxon>
        <taxon>ecological metagenomes</taxon>
    </lineage>
</organism>
<protein>
    <submittedName>
        <fullName evidence="5">Transcriptional regulator, AcrR family</fullName>
    </submittedName>
</protein>
<gene>
    <name evidence="5" type="ORF">MNBD_GAMMA09-876</name>
</gene>
<sequence length="199" mass="21186">MSKSPTKKQLTHQRMLDAASQSFRSNGYAGIGVDGIAKAAGVTSGAFYAHLGSKDKAFSAVLESGLDEVIEAIPGFQNEGGSDWVRAFVDYYMGREHRDDLACGCAMTTLSPEVVRAGPELHGNYEKKMKKIAELIANGLEGESKAERLARAWAMLGILIGGLTMARAVKTQKAADEIALSIRTSAINVAGNAKQPLNI</sequence>
<evidence type="ECO:0000256" key="1">
    <source>
        <dbReference type="ARBA" id="ARBA00023015"/>
    </source>
</evidence>
<dbReference type="InterPro" id="IPR036271">
    <property type="entry name" value="Tet_transcr_reg_TetR-rel_C_sf"/>
</dbReference>
<evidence type="ECO:0000259" key="4">
    <source>
        <dbReference type="PROSITE" id="PS50977"/>
    </source>
</evidence>
<evidence type="ECO:0000256" key="2">
    <source>
        <dbReference type="ARBA" id="ARBA00023125"/>
    </source>
</evidence>
<keyword evidence="1" id="KW-0805">Transcription regulation</keyword>
<dbReference type="InterPro" id="IPR001647">
    <property type="entry name" value="HTH_TetR"/>
</dbReference>
<keyword evidence="3" id="KW-0804">Transcription</keyword>
<dbReference type="SUPFAM" id="SSF48498">
    <property type="entry name" value="Tetracyclin repressor-like, C-terminal domain"/>
    <property type="match status" value="1"/>
</dbReference>
<dbReference type="PANTHER" id="PTHR47506:SF7">
    <property type="entry name" value="TRANSCRIPTIONAL REGULATORY PROTEIN"/>
    <property type="match status" value="1"/>
</dbReference>
<dbReference type="SUPFAM" id="SSF46689">
    <property type="entry name" value="Homeodomain-like"/>
    <property type="match status" value="1"/>
</dbReference>